<sequence length="120" mass="13069">MAGITALQQRMIEIATQGDAAWFDTHPDNRIRIRNAVAREFSEDFGPAPVGMSWRAIVLEAQPGVRLRQPVALPLHIGNDLGDHDLFALFMQAAGPDAKDMVRQLRGVRLPGKGESAKAG</sequence>
<dbReference type="EMBL" id="BAABBF010000002">
    <property type="protein sequence ID" value="GAA3704173.1"/>
    <property type="molecule type" value="Genomic_DNA"/>
</dbReference>
<name>A0ABP7DDE2_9SPHN</name>
<evidence type="ECO:0000313" key="2">
    <source>
        <dbReference type="Proteomes" id="UP001500523"/>
    </source>
</evidence>
<reference evidence="2" key="1">
    <citation type="journal article" date="2019" name="Int. J. Syst. Evol. Microbiol.">
        <title>The Global Catalogue of Microorganisms (GCM) 10K type strain sequencing project: providing services to taxonomists for standard genome sequencing and annotation.</title>
        <authorList>
            <consortium name="The Broad Institute Genomics Platform"/>
            <consortium name="The Broad Institute Genome Sequencing Center for Infectious Disease"/>
            <person name="Wu L."/>
            <person name="Ma J."/>
        </authorList>
    </citation>
    <scope>NUCLEOTIDE SEQUENCE [LARGE SCALE GENOMIC DNA]</scope>
    <source>
        <strain evidence="2">JCM 17498</strain>
    </source>
</reference>
<proteinExistence type="predicted"/>
<dbReference type="Proteomes" id="UP001500523">
    <property type="component" value="Unassembled WGS sequence"/>
</dbReference>
<gene>
    <name evidence="1" type="ORF">GCM10022268_12200</name>
</gene>
<keyword evidence="2" id="KW-1185">Reference proteome</keyword>
<protein>
    <submittedName>
        <fullName evidence="1">Uncharacterized protein</fullName>
    </submittedName>
</protein>
<accession>A0ABP7DDE2</accession>
<evidence type="ECO:0000313" key="1">
    <source>
        <dbReference type="EMBL" id="GAA3704173.1"/>
    </source>
</evidence>
<comment type="caution">
    <text evidence="1">The sequence shown here is derived from an EMBL/GenBank/DDBJ whole genome shotgun (WGS) entry which is preliminary data.</text>
</comment>
<organism evidence="1 2">
    <name type="scientific">Sphingomonas cynarae</name>
    <dbReference type="NCBI Taxonomy" id="930197"/>
    <lineage>
        <taxon>Bacteria</taxon>
        <taxon>Pseudomonadati</taxon>
        <taxon>Pseudomonadota</taxon>
        <taxon>Alphaproteobacteria</taxon>
        <taxon>Sphingomonadales</taxon>
        <taxon>Sphingomonadaceae</taxon>
        <taxon>Sphingomonas</taxon>
    </lineage>
</organism>